<dbReference type="EMBL" id="OV725079">
    <property type="protein sequence ID" value="CAH1396315.1"/>
    <property type="molecule type" value="Genomic_DNA"/>
</dbReference>
<accession>A0A9P0H6D0</accession>
<protein>
    <submittedName>
        <fullName evidence="1">Uncharacterized protein</fullName>
    </submittedName>
</protein>
<evidence type="ECO:0000313" key="1">
    <source>
        <dbReference type="EMBL" id="CAH1396315.1"/>
    </source>
</evidence>
<sequence>MRRWGRVGYLDFHLEKSKLLRSEKHVKMNVWSVNGATTAAAGHTSQWFLEAVEELERELLLLESLAAS</sequence>
<proteinExistence type="predicted"/>
<reference evidence="1" key="1">
    <citation type="submission" date="2022-01" db="EMBL/GenBank/DDBJ databases">
        <authorList>
            <person name="King R."/>
        </authorList>
    </citation>
    <scope>NUCLEOTIDE SEQUENCE</scope>
</reference>
<dbReference type="Proteomes" id="UP001152798">
    <property type="component" value="Chromosome 3"/>
</dbReference>
<organism evidence="1 2">
    <name type="scientific">Nezara viridula</name>
    <name type="common">Southern green stink bug</name>
    <name type="synonym">Cimex viridulus</name>
    <dbReference type="NCBI Taxonomy" id="85310"/>
    <lineage>
        <taxon>Eukaryota</taxon>
        <taxon>Metazoa</taxon>
        <taxon>Ecdysozoa</taxon>
        <taxon>Arthropoda</taxon>
        <taxon>Hexapoda</taxon>
        <taxon>Insecta</taxon>
        <taxon>Pterygota</taxon>
        <taxon>Neoptera</taxon>
        <taxon>Paraneoptera</taxon>
        <taxon>Hemiptera</taxon>
        <taxon>Heteroptera</taxon>
        <taxon>Panheteroptera</taxon>
        <taxon>Pentatomomorpha</taxon>
        <taxon>Pentatomoidea</taxon>
        <taxon>Pentatomidae</taxon>
        <taxon>Pentatominae</taxon>
        <taxon>Nezara</taxon>
    </lineage>
</organism>
<gene>
    <name evidence="1" type="ORF">NEZAVI_LOCUS6410</name>
</gene>
<evidence type="ECO:0000313" key="2">
    <source>
        <dbReference type="Proteomes" id="UP001152798"/>
    </source>
</evidence>
<name>A0A9P0H6D0_NEZVI</name>
<keyword evidence="2" id="KW-1185">Reference proteome</keyword>
<dbReference type="AlphaFoldDB" id="A0A9P0H6D0"/>